<dbReference type="WBParaSite" id="HCON_00165875-00001">
    <property type="protein sequence ID" value="HCON_00165875-00001"/>
    <property type="gene ID" value="HCON_00165875"/>
</dbReference>
<organism evidence="1 2">
    <name type="scientific">Haemonchus contortus</name>
    <name type="common">Barber pole worm</name>
    <dbReference type="NCBI Taxonomy" id="6289"/>
    <lineage>
        <taxon>Eukaryota</taxon>
        <taxon>Metazoa</taxon>
        <taxon>Ecdysozoa</taxon>
        <taxon>Nematoda</taxon>
        <taxon>Chromadorea</taxon>
        <taxon>Rhabditida</taxon>
        <taxon>Rhabditina</taxon>
        <taxon>Rhabditomorpha</taxon>
        <taxon>Strongyloidea</taxon>
        <taxon>Trichostrongylidae</taxon>
        <taxon>Haemonchus</taxon>
    </lineage>
</organism>
<sequence length="34" mass="3936">METRLQHLITTTDEVIAGLRSRESMNNITTPFPY</sequence>
<accession>A0A7I4Z0S5</accession>
<protein>
    <submittedName>
        <fullName evidence="2">1-deoxy-D-xylulose-5-phosphate synthase</fullName>
    </submittedName>
</protein>
<name>A0A7I4Z0S5_HAECO</name>
<evidence type="ECO:0000313" key="2">
    <source>
        <dbReference type="WBParaSite" id="HCON_00165875-00001"/>
    </source>
</evidence>
<reference evidence="2" key="1">
    <citation type="submission" date="2020-12" db="UniProtKB">
        <authorList>
            <consortium name="WormBaseParasite"/>
        </authorList>
    </citation>
    <scope>IDENTIFICATION</scope>
    <source>
        <strain evidence="2">MHco3</strain>
    </source>
</reference>
<dbReference type="Proteomes" id="UP000025227">
    <property type="component" value="Unplaced"/>
</dbReference>
<proteinExistence type="predicted"/>
<dbReference type="AlphaFoldDB" id="A0A7I4Z0S5"/>
<evidence type="ECO:0000313" key="1">
    <source>
        <dbReference type="Proteomes" id="UP000025227"/>
    </source>
</evidence>
<keyword evidence="1" id="KW-1185">Reference proteome</keyword>